<dbReference type="SUPFAM" id="SSF141251">
    <property type="entry name" value="Kinase-associated protein B-like"/>
    <property type="match status" value="1"/>
</dbReference>
<dbReference type="GO" id="GO:0016301">
    <property type="term" value="F:kinase activity"/>
    <property type="evidence" value="ECO:0007669"/>
    <property type="project" value="UniProtKB-KW"/>
</dbReference>
<accession>A0A0M0KK64</accession>
<reference evidence="1" key="1">
    <citation type="submission" date="2015-08" db="EMBL/GenBank/DDBJ databases">
        <title>Complete DNA Sequence of Pseudomonas syringae pv. actinidiae, the Causal Agent of Kiwifruit Canker Disease.</title>
        <authorList>
            <person name="Rikkerink E.H.A."/>
            <person name="Fineran P.C."/>
        </authorList>
    </citation>
    <scope>NUCLEOTIDE SEQUENCE</scope>
    <source>
        <strain evidence="1">DSM 13666</strain>
    </source>
</reference>
<dbReference type="AlphaFoldDB" id="A0A0M0KK64"/>
<dbReference type="InterPro" id="IPR038080">
    <property type="entry name" value="KapB_sf"/>
</dbReference>
<dbReference type="InterPro" id="IPR014916">
    <property type="entry name" value="KapB"/>
</dbReference>
<gene>
    <name evidence="1" type="ORF">AMD02_10845</name>
</gene>
<proteinExistence type="predicted"/>
<dbReference type="Pfam" id="PF08810">
    <property type="entry name" value="KapB"/>
    <property type="match status" value="1"/>
</dbReference>
<protein>
    <submittedName>
        <fullName evidence="1">Kinase</fullName>
    </submittedName>
</protein>
<dbReference type="SMART" id="SM01298">
    <property type="entry name" value="KapB"/>
    <property type="match status" value="1"/>
</dbReference>
<name>A0A0M0KK64_ALKHA</name>
<comment type="caution">
    <text evidence="1">The sequence shown here is derived from an EMBL/GenBank/DDBJ whole genome shotgun (WGS) entry which is preliminary data.</text>
</comment>
<dbReference type="RefSeq" id="WP_053431322.1">
    <property type="nucleotide sequence ID" value="NZ_JARMRQ010000040.1"/>
</dbReference>
<evidence type="ECO:0000313" key="1">
    <source>
        <dbReference type="EMBL" id="KOO39281.1"/>
    </source>
</evidence>
<keyword evidence="1" id="KW-0418">Kinase</keyword>
<dbReference type="PATRIC" id="fig|136160.3.peg.2571"/>
<sequence length="125" mass="14153">MNVGDFVRGVYKTGVYAGELMQVEQEKGRALVKVLAVLKHPMQGDLHNPKEANVPFFHERKALACYEKAWMPLSQLKPFEGEPPAYEASLEKALQEMKESLASDTSEWAKRSIEVLAQVEKEYGR</sequence>
<keyword evidence="1" id="KW-0808">Transferase</keyword>
<dbReference type="Gene3D" id="2.30.30.430">
    <property type="entry name" value="Kinase associated protein B domain"/>
    <property type="match status" value="1"/>
</dbReference>
<organism evidence="1">
    <name type="scientific">Halalkalibacterium halodurans</name>
    <name type="common">Bacillus halodurans</name>
    <dbReference type="NCBI Taxonomy" id="86665"/>
    <lineage>
        <taxon>Bacteria</taxon>
        <taxon>Bacillati</taxon>
        <taxon>Bacillota</taxon>
        <taxon>Bacilli</taxon>
        <taxon>Bacillales</taxon>
        <taxon>Bacillaceae</taxon>
        <taxon>Halalkalibacterium (ex Joshi et al. 2022)</taxon>
    </lineage>
</organism>
<dbReference type="EMBL" id="LILD01000001">
    <property type="protein sequence ID" value="KOO39281.1"/>
    <property type="molecule type" value="Genomic_DNA"/>
</dbReference>